<feature type="region of interest" description="Disordered" evidence="1">
    <location>
        <begin position="146"/>
        <end position="196"/>
    </location>
</feature>
<accession>A0A8H7XUN5</accession>
<feature type="signal peptide" evidence="2">
    <location>
        <begin position="1"/>
        <end position="20"/>
    </location>
</feature>
<keyword evidence="2" id="KW-0732">Signal</keyword>
<reference evidence="3" key="1">
    <citation type="submission" date="2021-02" db="EMBL/GenBank/DDBJ databases">
        <title>Psilocybe cubensis genome.</title>
        <authorList>
            <person name="Mckernan K.J."/>
            <person name="Crawford S."/>
            <person name="Trippe A."/>
            <person name="Kane L.T."/>
            <person name="Mclaughlin S."/>
        </authorList>
    </citation>
    <scope>NUCLEOTIDE SEQUENCE [LARGE SCALE GENOMIC DNA]</scope>
    <source>
        <strain evidence="3">MGC-MH-2018</strain>
    </source>
</reference>
<comment type="caution">
    <text evidence="3">The sequence shown here is derived from an EMBL/GenBank/DDBJ whole genome shotgun (WGS) entry which is preliminary data.</text>
</comment>
<evidence type="ECO:0000313" key="3">
    <source>
        <dbReference type="EMBL" id="KAG5165988.1"/>
    </source>
</evidence>
<feature type="chain" id="PRO_5034334563" evidence="2">
    <location>
        <begin position="21"/>
        <end position="218"/>
    </location>
</feature>
<sequence>MVLNNSLLFVLACAVSFAAAASFNNTVYIISNAETPSLHLPGLTPVGFERSRNCLPALLAPLNIGLIATCAFDKDSGLCPETIETITPTAQTLGLNITTTCGAGEEADDDCLHDLIRKFGKTSTQSILIVWDILDLDSLFENLDIDDSTEDDNDDDDDDDDTPQTRLPASPLKDALDSMGKHPGHSGVLSSLPDAIPKETKGSEEFLLASLEDKSKMT</sequence>
<organism evidence="3">
    <name type="scientific">Psilocybe cubensis</name>
    <name type="common">Psychedelic mushroom</name>
    <name type="synonym">Stropharia cubensis</name>
    <dbReference type="NCBI Taxonomy" id="181762"/>
    <lineage>
        <taxon>Eukaryota</taxon>
        <taxon>Fungi</taxon>
        <taxon>Dikarya</taxon>
        <taxon>Basidiomycota</taxon>
        <taxon>Agaricomycotina</taxon>
        <taxon>Agaricomycetes</taxon>
        <taxon>Agaricomycetidae</taxon>
        <taxon>Agaricales</taxon>
        <taxon>Agaricineae</taxon>
        <taxon>Strophariaceae</taxon>
        <taxon>Psilocybe</taxon>
    </lineage>
</organism>
<gene>
    <name evidence="3" type="ORF">JR316_009577</name>
</gene>
<evidence type="ECO:0000256" key="1">
    <source>
        <dbReference type="SAM" id="MobiDB-lite"/>
    </source>
</evidence>
<dbReference type="AlphaFoldDB" id="A0A8H7XUN5"/>
<feature type="compositionally biased region" description="Acidic residues" evidence="1">
    <location>
        <begin position="146"/>
        <end position="162"/>
    </location>
</feature>
<dbReference type="OrthoDB" id="425925at2759"/>
<proteinExistence type="predicted"/>
<protein>
    <submittedName>
        <fullName evidence="3">Uncharacterized protein</fullName>
    </submittedName>
</protein>
<name>A0A8H7XUN5_PSICU</name>
<evidence type="ECO:0000256" key="2">
    <source>
        <dbReference type="SAM" id="SignalP"/>
    </source>
</evidence>
<dbReference type="EMBL" id="JAFIQS010000009">
    <property type="protein sequence ID" value="KAG5165988.1"/>
    <property type="molecule type" value="Genomic_DNA"/>
</dbReference>